<dbReference type="InterPro" id="IPR000980">
    <property type="entry name" value="SH2"/>
</dbReference>
<organism evidence="1 2">
    <name type="scientific">Schistosoma margrebowiei</name>
    <dbReference type="NCBI Taxonomy" id="48269"/>
    <lineage>
        <taxon>Eukaryota</taxon>
        <taxon>Metazoa</taxon>
        <taxon>Spiralia</taxon>
        <taxon>Lophotrochozoa</taxon>
        <taxon>Platyhelminthes</taxon>
        <taxon>Trematoda</taxon>
        <taxon>Digenea</taxon>
        <taxon>Strigeidida</taxon>
        <taxon>Schistosomatoidea</taxon>
        <taxon>Schistosomatidae</taxon>
        <taxon>Schistosoma</taxon>
    </lineage>
</organism>
<dbReference type="EMBL" id="UZAI01018918">
    <property type="protein sequence ID" value="VDP41282.1"/>
    <property type="molecule type" value="Genomic_DNA"/>
</dbReference>
<proteinExistence type="predicted"/>
<gene>
    <name evidence="1" type="ORF">SMRZ_LOCUS21937</name>
</gene>
<evidence type="ECO:0000313" key="1">
    <source>
        <dbReference type="EMBL" id="VDP41282.1"/>
    </source>
</evidence>
<dbReference type="SUPFAM" id="SSF55550">
    <property type="entry name" value="SH2 domain"/>
    <property type="match status" value="1"/>
</dbReference>
<sequence length="199" mass="22790">MESFGTSFLVAVNRDNSLAWFQDMLPREITFELFAREEVGSPVFRSSVTHPVCCALSVSVPTNDNPLEITHYSIQKLSRGVQFKGLNKEWPSLQALVTHMTSIRDMLPCPLKLPQYTTNPIFTQFDLQLMGDSSNEIPKRQRKVGQDNRATRSELSSHHLQLILHSVSDLLCRTVLRTCHYFPIKPCQFLKIETYHPIT</sequence>
<evidence type="ECO:0000313" key="2">
    <source>
        <dbReference type="Proteomes" id="UP000277204"/>
    </source>
</evidence>
<reference evidence="1 2" key="1">
    <citation type="submission" date="2018-11" db="EMBL/GenBank/DDBJ databases">
        <authorList>
            <consortium name="Pathogen Informatics"/>
        </authorList>
    </citation>
    <scope>NUCLEOTIDE SEQUENCE [LARGE SCALE GENOMIC DNA]</scope>
    <source>
        <strain evidence="1 2">Zambia</strain>
    </source>
</reference>
<dbReference type="CDD" id="cd00173">
    <property type="entry name" value="SH2"/>
    <property type="match status" value="1"/>
</dbReference>
<dbReference type="PANTHER" id="PTHR15832">
    <property type="entry name" value="SHC (SRC HOMOLOGY DOMAIN C-TERMINAL) ADAPTOR HOMOLOG"/>
    <property type="match status" value="1"/>
</dbReference>
<name>A0A183N0W2_9TREM</name>
<dbReference type="PROSITE" id="PS50001">
    <property type="entry name" value="SH2"/>
    <property type="match status" value="1"/>
</dbReference>
<protein>
    <submittedName>
        <fullName evidence="1">Uncharacterized protein</fullName>
    </submittedName>
</protein>
<dbReference type="Gene3D" id="3.30.505.10">
    <property type="entry name" value="SH2 domain"/>
    <property type="match status" value="1"/>
</dbReference>
<dbReference type="AlphaFoldDB" id="A0A183N0W2"/>
<keyword evidence="2" id="KW-1185">Reference proteome</keyword>
<accession>A0A183N0W2</accession>
<dbReference type="InterPro" id="IPR036860">
    <property type="entry name" value="SH2_dom_sf"/>
</dbReference>
<dbReference type="Proteomes" id="UP000277204">
    <property type="component" value="Unassembled WGS sequence"/>
</dbReference>
<dbReference type="PANTHER" id="PTHR15832:SF2">
    <property type="entry name" value="SH2 DOMAIN-CONTAINING PROTEIN"/>
    <property type="match status" value="1"/>
</dbReference>